<evidence type="ECO:0000256" key="3">
    <source>
        <dbReference type="ARBA" id="ARBA00022475"/>
    </source>
</evidence>
<dbReference type="PROSITE" id="PS50928">
    <property type="entry name" value="ABC_TM1"/>
    <property type="match status" value="1"/>
</dbReference>
<evidence type="ECO:0000256" key="7">
    <source>
        <dbReference type="RuleBase" id="RU363032"/>
    </source>
</evidence>
<dbReference type="InterPro" id="IPR035906">
    <property type="entry name" value="MetI-like_sf"/>
</dbReference>
<dbReference type="Gene3D" id="1.10.3720.10">
    <property type="entry name" value="MetI-like"/>
    <property type="match status" value="1"/>
</dbReference>
<keyword evidence="6 7" id="KW-0472">Membrane</keyword>
<dbReference type="Pfam" id="PF19300">
    <property type="entry name" value="BPD_transp_1_N"/>
    <property type="match status" value="1"/>
</dbReference>
<evidence type="ECO:0000313" key="10">
    <source>
        <dbReference type="Proteomes" id="UP000320393"/>
    </source>
</evidence>
<dbReference type="EMBL" id="VBAM01000177">
    <property type="protein sequence ID" value="TMJ12700.1"/>
    <property type="molecule type" value="Genomic_DNA"/>
</dbReference>
<evidence type="ECO:0000259" key="8">
    <source>
        <dbReference type="PROSITE" id="PS50928"/>
    </source>
</evidence>
<protein>
    <submittedName>
        <fullName evidence="9">ABC transporter permease</fullName>
    </submittedName>
</protein>
<feature type="transmembrane region" description="Helical" evidence="7">
    <location>
        <begin position="251"/>
        <end position="271"/>
    </location>
</feature>
<dbReference type="InterPro" id="IPR000515">
    <property type="entry name" value="MetI-like"/>
</dbReference>
<evidence type="ECO:0000256" key="5">
    <source>
        <dbReference type="ARBA" id="ARBA00022989"/>
    </source>
</evidence>
<dbReference type="Pfam" id="PF00528">
    <property type="entry name" value="BPD_transp_1"/>
    <property type="match status" value="1"/>
</dbReference>
<feature type="transmembrane region" description="Helical" evidence="7">
    <location>
        <begin position="134"/>
        <end position="159"/>
    </location>
</feature>
<comment type="similarity">
    <text evidence="7">Belongs to the binding-protein-dependent transport system permease family.</text>
</comment>
<keyword evidence="3" id="KW-1003">Cell membrane</keyword>
<evidence type="ECO:0000313" key="9">
    <source>
        <dbReference type="EMBL" id="TMJ12700.1"/>
    </source>
</evidence>
<reference evidence="9 10" key="1">
    <citation type="journal article" date="2019" name="Nat. Microbiol.">
        <title>Mediterranean grassland soil C-N compound turnover is dependent on rainfall and depth, and is mediated by genomically divergent microorganisms.</title>
        <authorList>
            <person name="Diamond S."/>
            <person name="Andeer P.F."/>
            <person name="Li Z."/>
            <person name="Crits-Christoph A."/>
            <person name="Burstein D."/>
            <person name="Anantharaman K."/>
            <person name="Lane K.R."/>
            <person name="Thomas B.C."/>
            <person name="Pan C."/>
            <person name="Northen T.R."/>
            <person name="Banfield J.F."/>
        </authorList>
    </citation>
    <scope>NUCLEOTIDE SEQUENCE [LARGE SCALE GENOMIC DNA]</scope>
    <source>
        <strain evidence="9">NP_5</strain>
    </source>
</reference>
<organism evidence="9 10">
    <name type="scientific">Candidatus Segetimicrobium genomatis</name>
    <dbReference type="NCBI Taxonomy" id="2569760"/>
    <lineage>
        <taxon>Bacteria</taxon>
        <taxon>Bacillati</taxon>
        <taxon>Candidatus Sysuimicrobiota</taxon>
        <taxon>Candidatus Sysuimicrobiia</taxon>
        <taxon>Candidatus Sysuimicrobiales</taxon>
        <taxon>Candidatus Segetimicrobiaceae</taxon>
        <taxon>Candidatus Segetimicrobium</taxon>
    </lineage>
</organism>
<sequence>MVRYLARRVLIFVPSLMLVSILTFVMVRTAGGDPASLKLGLHASPESLARLRREMGLTDPWPVQYGHWFADAVRGDLGRSYLTGSRVTYEILNRFPATLELALASMLIAVPLGIAVGTVSAVRPRTLVDHLSMLGGLFGISIPTFWLGVMLIIVFAVWLGVVPVAGSNDVHMGVYPITGLSLVDGFIGDGGPGLWDALRHLILPAATLAGWPMAILARHMRSSLLEVLHQDYARTARAKGLRFLRLVWRHAFPNALIPVVTVIALETGYLLGGAVITETVFAWPGIGNLTIQALAARDYMLVQGTVLLFAVVFAVLNIIADVTNALLDPRIRY</sequence>
<evidence type="ECO:0000256" key="6">
    <source>
        <dbReference type="ARBA" id="ARBA00023136"/>
    </source>
</evidence>
<comment type="subcellular location">
    <subcellularLocation>
        <location evidence="1 7">Cell membrane</location>
        <topology evidence="1 7">Multi-pass membrane protein</topology>
    </subcellularLocation>
</comment>
<dbReference type="PANTHER" id="PTHR43163">
    <property type="entry name" value="DIPEPTIDE TRANSPORT SYSTEM PERMEASE PROTEIN DPPB-RELATED"/>
    <property type="match status" value="1"/>
</dbReference>
<dbReference type="InterPro" id="IPR045621">
    <property type="entry name" value="BPD_transp_1_N"/>
</dbReference>
<keyword evidence="4 7" id="KW-0812">Transmembrane</keyword>
<gene>
    <name evidence="9" type="ORF">E6H02_05740</name>
</gene>
<dbReference type="AlphaFoldDB" id="A0A537LXJ2"/>
<dbReference type="GO" id="GO:0055085">
    <property type="term" value="P:transmembrane transport"/>
    <property type="evidence" value="ECO:0007669"/>
    <property type="project" value="InterPro"/>
</dbReference>
<feature type="transmembrane region" description="Helical" evidence="7">
    <location>
        <begin position="9"/>
        <end position="27"/>
    </location>
</feature>
<feature type="transmembrane region" description="Helical" evidence="7">
    <location>
        <begin position="306"/>
        <end position="327"/>
    </location>
</feature>
<feature type="domain" description="ABC transmembrane type-1" evidence="8">
    <location>
        <begin position="95"/>
        <end position="320"/>
    </location>
</feature>
<keyword evidence="5 7" id="KW-1133">Transmembrane helix</keyword>
<dbReference type="PANTHER" id="PTHR43163:SF6">
    <property type="entry name" value="DIPEPTIDE TRANSPORT SYSTEM PERMEASE PROTEIN DPPB-RELATED"/>
    <property type="match status" value="1"/>
</dbReference>
<name>A0A537LXJ2_9BACT</name>
<feature type="transmembrane region" description="Helical" evidence="7">
    <location>
        <begin position="101"/>
        <end position="122"/>
    </location>
</feature>
<evidence type="ECO:0000256" key="1">
    <source>
        <dbReference type="ARBA" id="ARBA00004651"/>
    </source>
</evidence>
<dbReference type="CDD" id="cd06261">
    <property type="entry name" value="TM_PBP2"/>
    <property type="match status" value="1"/>
</dbReference>
<proteinExistence type="inferred from homology"/>
<evidence type="ECO:0000256" key="4">
    <source>
        <dbReference type="ARBA" id="ARBA00022692"/>
    </source>
</evidence>
<dbReference type="GO" id="GO:0005886">
    <property type="term" value="C:plasma membrane"/>
    <property type="evidence" value="ECO:0007669"/>
    <property type="project" value="UniProtKB-SubCell"/>
</dbReference>
<keyword evidence="2 7" id="KW-0813">Transport</keyword>
<dbReference type="Proteomes" id="UP000320393">
    <property type="component" value="Unassembled WGS sequence"/>
</dbReference>
<accession>A0A537LXJ2</accession>
<evidence type="ECO:0000256" key="2">
    <source>
        <dbReference type="ARBA" id="ARBA00022448"/>
    </source>
</evidence>
<dbReference type="SUPFAM" id="SSF161098">
    <property type="entry name" value="MetI-like"/>
    <property type="match status" value="1"/>
</dbReference>
<comment type="caution">
    <text evidence="9">The sequence shown here is derived from an EMBL/GenBank/DDBJ whole genome shotgun (WGS) entry which is preliminary data.</text>
</comment>